<reference evidence="1" key="1">
    <citation type="submission" date="2022-08" db="EMBL/GenBank/DDBJ databases">
        <title>Genome Sequence of Pycnoporus sanguineus.</title>
        <authorList>
            <person name="Buettner E."/>
        </authorList>
    </citation>
    <scope>NUCLEOTIDE SEQUENCE</scope>
    <source>
        <strain evidence="1">CG-C14</strain>
    </source>
</reference>
<comment type="caution">
    <text evidence="1">The sequence shown here is derived from an EMBL/GenBank/DDBJ whole genome shotgun (WGS) entry which is preliminary data.</text>
</comment>
<dbReference type="Proteomes" id="UP001144978">
    <property type="component" value="Unassembled WGS sequence"/>
</dbReference>
<gene>
    <name evidence="1" type="ORF">NUW54_g5701</name>
</gene>
<dbReference type="EMBL" id="JANSHE010001434">
    <property type="protein sequence ID" value="KAJ3002704.1"/>
    <property type="molecule type" value="Genomic_DNA"/>
</dbReference>
<name>A0ACC1PXR8_9APHY</name>
<evidence type="ECO:0000313" key="1">
    <source>
        <dbReference type="EMBL" id="KAJ3002704.1"/>
    </source>
</evidence>
<protein>
    <submittedName>
        <fullName evidence="1">Uncharacterized protein</fullName>
    </submittedName>
</protein>
<keyword evidence="2" id="KW-1185">Reference proteome</keyword>
<accession>A0ACC1PXR8</accession>
<proteinExistence type="predicted"/>
<evidence type="ECO:0000313" key="2">
    <source>
        <dbReference type="Proteomes" id="UP001144978"/>
    </source>
</evidence>
<sequence>MRRIFDRRRTLASPGLARLCSLQACSTTVLAVKSELGSPKKSVKLRCVAAPESRRAQLLRTYRTVPDDDDDDEQERGRGEFKASKREKDSDAEDDDDDDEPAASSKKRKKAPGKAGKPAKKAKKSDGDDEDEDDVEGVRIEMNQAVTLTFSLKYLVNFAKSAALSKKVQLMMSNDVPLLVSLSLSPRVVCAQTLTRARARGRRPPTSRARAVRGAAATPAPSGTARSRPSLRPVRALARRAEHVQPARLAVEADLLVLVQAQLPDRDRDLVLAALLRLRLCLPRCARRRLCPVAPQRRARGRRRRRAPRAGVLPFTSA</sequence>
<organism evidence="1 2">
    <name type="scientific">Trametes sanguinea</name>
    <dbReference type="NCBI Taxonomy" id="158606"/>
    <lineage>
        <taxon>Eukaryota</taxon>
        <taxon>Fungi</taxon>
        <taxon>Dikarya</taxon>
        <taxon>Basidiomycota</taxon>
        <taxon>Agaricomycotina</taxon>
        <taxon>Agaricomycetes</taxon>
        <taxon>Polyporales</taxon>
        <taxon>Polyporaceae</taxon>
        <taxon>Trametes</taxon>
    </lineage>
</organism>